<evidence type="ECO:0000313" key="1">
    <source>
        <dbReference type="EMBL" id="GLV13640.1"/>
    </source>
</evidence>
<evidence type="ECO:0000313" key="3">
    <source>
        <dbReference type="Proteomes" id="UP000182589"/>
    </source>
</evidence>
<sequence length="81" mass="9527">MKVREHFLLGTEHATVSVTAKADCNRQTLFHRAIEMILARYQEEFGLAAHRVLVESLQSSARQEINWRLRPEDSCWNRMNE</sequence>
<reference evidence="2" key="1">
    <citation type="submission" date="2016-10" db="EMBL/GenBank/DDBJ databases">
        <authorList>
            <person name="de Groot N.N."/>
        </authorList>
    </citation>
    <scope>NUCLEOTIDE SEQUENCE [LARGE SCALE GENOMIC DNA]</scope>
    <source>
        <strain evidence="2">DSM 12489</strain>
    </source>
</reference>
<reference evidence="1" key="3">
    <citation type="submission" date="2023-02" db="EMBL/GenBank/DDBJ databases">
        <title>Proposal of a novel subspecies: Alicyclobacillus hesperidum subspecies aegle.</title>
        <authorList>
            <person name="Goto K."/>
            <person name="Fujii T."/>
            <person name="Yasui K."/>
            <person name="Mochida K."/>
            <person name="Kato-Tanaka Y."/>
            <person name="Morohoshi S."/>
            <person name="An S.Y."/>
            <person name="Kasai H."/>
            <person name="Yokota A."/>
        </authorList>
    </citation>
    <scope>NUCLEOTIDE SEQUENCE</scope>
    <source>
        <strain evidence="1">DSM 12766</strain>
    </source>
</reference>
<organism evidence="2 3">
    <name type="scientific">Alicyclobacillus hesperidum</name>
    <dbReference type="NCBI Taxonomy" id="89784"/>
    <lineage>
        <taxon>Bacteria</taxon>
        <taxon>Bacillati</taxon>
        <taxon>Bacillota</taxon>
        <taxon>Bacilli</taxon>
        <taxon>Bacillales</taxon>
        <taxon>Alicyclobacillaceae</taxon>
        <taxon>Alicyclobacillus</taxon>
    </lineage>
</organism>
<dbReference type="STRING" id="89784.SAMN04489725_12043"/>
<gene>
    <name evidence="1" type="ORF">Heshes_13240</name>
    <name evidence="2" type="ORF">SAMN04489725_12043</name>
</gene>
<dbReference type="Proteomes" id="UP001157137">
    <property type="component" value="Unassembled WGS sequence"/>
</dbReference>
<dbReference type="RefSeq" id="WP_074693670.1">
    <property type="nucleotide sequence ID" value="NZ_BSRA01000006.1"/>
</dbReference>
<reference evidence="3" key="2">
    <citation type="submission" date="2016-10" db="EMBL/GenBank/DDBJ databases">
        <authorList>
            <person name="Varghese N."/>
        </authorList>
    </citation>
    <scope>NUCLEOTIDE SEQUENCE [LARGE SCALE GENOMIC DNA]</scope>
    <source>
        <strain evidence="3">DSM 12489</strain>
    </source>
</reference>
<dbReference type="AlphaFoldDB" id="A0A1H2XGM9"/>
<evidence type="ECO:0000313" key="2">
    <source>
        <dbReference type="EMBL" id="SDW91916.1"/>
    </source>
</evidence>
<dbReference type="EMBL" id="BSRA01000006">
    <property type="protein sequence ID" value="GLV13640.1"/>
    <property type="molecule type" value="Genomic_DNA"/>
</dbReference>
<name>A0A1H2XGM9_9BACL</name>
<dbReference type="EMBL" id="FNOJ01000020">
    <property type="protein sequence ID" value="SDW91916.1"/>
    <property type="molecule type" value="Genomic_DNA"/>
</dbReference>
<keyword evidence="3" id="KW-1185">Reference proteome</keyword>
<accession>A0A1H2XGM9</accession>
<dbReference type="Proteomes" id="UP000182589">
    <property type="component" value="Unassembled WGS sequence"/>
</dbReference>
<proteinExistence type="predicted"/>
<protein>
    <submittedName>
        <fullName evidence="2">Uncharacterized protein</fullName>
    </submittedName>
</protein>